<feature type="signal peptide" evidence="9">
    <location>
        <begin position="1"/>
        <end position="20"/>
    </location>
</feature>
<evidence type="ECO:0000256" key="4">
    <source>
        <dbReference type="ARBA" id="ARBA00023002"/>
    </source>
</evidence>
<feature type="transmembrane region" description="Helical" evidence="8">
    <location>
        <begin position="569"/>
        <end position="591"/>
    </location>
</feature>
<dbReference type="InterPro" id="IPR002355">
    <property type="entry name" value="Cu_oxidase_Cu_BS"/>
</dbReference>
<dbReference type="InterPro" id="IPR001117">
    <property type="entry name" value="Cu-oxidase_2nd"/>
</dbReference>
<dbReference type="GO" id="GO:0004322">
    <property type="term" value="F:ferroxidase activity"/>
    <property type="evidence" value="ECO:0007669"/>
    <property type="project" value="TreeGrafter"/>
</dbReference>
<comment type="similarity">
    <text evidence="1">Belongs to the multicopper oxidase family.</text>
</comment>
<dbReference type="GO" id="GO:0033573">
    <property type="term" value="C:high-affinity iron permease complex"/>
    <property type="evidence" value="ECO:0007669"/>
    <property type="project" value="TreeGrafter"/>
</dbReference>
<evidence type="ECO:0000256" key="6">
    <source>
        <dbReference type="ARBA" id="ARBA00023157"/>
    </source>
</evidence>
<gene>
    <name evidence="13" type="ORF">PNOK_0444800</name>
</gene>
<dbReference type="GO" id="GO:0005507">
    <property type="term" value="F:copper ion binding"/>
    <property type="evidence" value="ECO:0007669"/>
    <property type="project" value="InterPro"/>
</dbReference>
<feature type="chain" id="PRO_5013789953" evidence="9">
    <location>
        <begin position="21"/>
        <end position="627"/>
    </location>
</feature>
<evidence type="ECO:0000259" key="11">
    <source>
        <dbReference type="Pfam" id="PF07731"/>
    </source>
</evidence>
<name>A0A286UJ65_9AGAM</name>
<dbReference type="FunCoup" id="A0A286UJ65">
    <property type="interactions" value="43"/>
</dbReference>
<dbReference type="GO" id="GO:0033215">
    <property type="term" value="P:reductive iron assimilation"/>
    <property type="evidence" value="ECO:0007669"/>
    <property type="project" value="TreeGrafter"/>
</dbReference>
<accession>A0A286UJ65</accession>
<dbReference type="SUPFAM" id="SSF49503">
    <property type="entry name" value="Cupredoxins"/>
    <property type="match status" value="3"/>
</dbReference>
<dbReference type="PROSITE" id="PS00080">
    <property type="entry name" value="MULTICOPPER_OXIDASE2"/>
    <property type="match status" value="1"/>
</dbReference>
<dbReference type="Pfam" id="PF00394">
    <property type="entry name" value="Cu-oxidase"/>
    <property type="match status" value="1"/>
</dbReference>
<dbReference type="PANTHER" id="PTHR11709:SF361">
    <property type="entry name" value="IRON TRANSPORT MULTICOPPER OXIDASE FET3"/>
    <property type="match status" value="1"/>
</dbReference>
<evidence type="ECO:0000256" key="1">
    <source>
        <dbReference type="ARBA" id="ARBA00010609"/>
    </source>
</evidence>
<dbReference type="InterPro" id="IPR045087">
    <property type="entry name" value="Cu-oxidase_fam"/>
</dbReference>
<comment type="caution">
    <text evidence="13">The sequence shown here is derived from an EMBL/GenBank/DDBJ whole genome shotgun (WGS) entry which is preliminary data.</text>
</comment>
<dbReference type="InterPro" id="IPR033138">
    <property type="entry name" value="Cu_oxidase_CS"/>
</dbReference>
<feature type="domain" description="Plastocyanin-like" evidence="11">
    <location>
        <begin position="405"/>
        <end position="511"/>
    </location>
</feature>
<evidence type="ECO:0000313" key="13">
    <source>
        <dbReference type="EMBL" id="PAV19514.1"/>
    </source>
</evidence>
<keyword evidence="7" id="KW-0325">Glycoprotein</keyword>
<dbReference type="InterPro" id="IPR011706">
    <property type="entry name" value="Cu-oxidase_C"/>
</dbReference>
<keyword evidence="8" id="KW-1133">Transmembrane helix</keyword>
<dbReference type="AlphaFoldDB" id="A0A286UJ65"/>
<proteinExistence type="inferred from homology"/>
<dbReference type="STRING" id="2282107.A0A286UJ65"/>
<keyword evidence="8" id="KW-0812">Transmembrane</keyword>
<dbReference type="OrthoDB" id="2121828at2759"/>
<dbReference type="InterPro" id="IPR008972">
    <property type="entry name" value="Cupredoxin"/>
</dbReference>
<feature type="domain" description="Plastocyanin-like" evidence="10">
    <location>
        <begin position="155"/>
        <end position="312"/>
    </location>
</feature>
<dbReference type="PROSITE" id="PS00079">
    <property type="entry name" value="MULTICOPPER_OXIDASE1"/>
    <property type="match status" value="1"/>
</dbReference>
<keyword evidence="14" id="KW-1185">Reference proteome</keyword>
<protein>
    <submittedName>
        <fullName evidence="13">Laccase</fullName>
    </submittedName>
</protein>
<evidence type="ECO:0000313" key="14">
    <source>
        <dbReference type="Proteomes" id="UP000217199"/>
    </source>
</evidence>
<evidence type="ECO:0000259" key="12">
    <source>
        <dbReference type="Pfam" id="PF07732"/>
    </source>
</evidence>
<evidence type="ECO:0000256" key="7">
    <source>
        <dbReference type="ARBA" id="ARBA00023180"/>
    </source>
</evidence>
<dbReference type="EMBL" id="NBII01000004">
    <property type="protein sequence ID" value="PAV19514.1"/>
    <property type="molecule type" value="Genomic_DNA"/>
</dbReference>
<dbReference type="Proteomes" id="UP000217199">
    <property type="component" value="Unassembled WGS sequence"/>
</dbReference>
<sequence length="627" mass="68576">MQPFYGIALAFLALVPTVYAGLTEIWWNITYVEDVNPDGLFSRRAVGVNGTWPPPPIVVSANDTLHLHATNSLSEHTSLHHHGMFFNNMSWYDGAVGVSQCGIPPGDTFTYVVPINVSEQWGTYWIHAHDSGHYVDGLRAPFVITPETEVHEYDEEFTVVLGDWYHDEHSVLIDEFISIANPGGAEPVPDAPIMYFAQNGSYLSGYNENASLPFEAGKTYRLRVVNTAAFSMFFFWIDGHQMRIIEVDGTDTEEQSVDMLSLAVAQRYSVLVTALDDASANYAIHANMDTDMFDTIPDNLNPNATSQIVYSSSFSLTDPSTVDEYSVTNDTALVPIPAEEQYDPASVTIPLVVVFDTATDGTNRAYFNETTYNTPNVATVFSAFSLDEVAGEGASLVAGAYGPWNFVLDANETIDIVIMNSDAGKHPFHLHGHKFQIIGRATDYTSDDASLNPPLVEGQANPVRRDTVHVDSGGSATLRFKTDNPGAWFFHCHIEWHLEAGLAITLVVAPDQMAAAASEGNVPQFMYDQCAELGQSTTGNAAGLNSTTDLTGLTLGPNLQNNGWHSRGIGVLTSCIIAAVIGMITVAWYSLGDRLSDEEVEEITRRRVDAKEARGRFFGLTKLVKKS</sequence>
<dbReference type="Gene3D" id="2.60.40.420">
    <property type="entry name" value="Cupredoxins - blue copper proteins"/>
    <property type="match status" value="3"/>
</dbReference>
<evidence type="ECO:0000256" key="8">
    <source>
        <dbReference type="SAM" id="Phobius"/>
    </source>
</evidence>
<reference evidence="13 14" key="1">
    <citation type="journal article" date="2017" name="Mol. Ecol.">
        <title>Comparative and population genomic landscape of Phellinus noxius: A hypervariable fungus causing root rot in trees.</title>
        <authorList>
            <person name="Chung C.L."/>
            <person name="Lee T.J."/>
            <person name="Akiba M."/>
            <person name="Lee H.H."/>
            <person name="Kuo T.H."/>
            <person name="Liu D."/>
            <person name="Ke H.M."/>
            <person name="Yokoi T."/>
            <person name="Roa M.B."/>
            <person name="Lu M.J."/>
            <person name="Chang Y.Y."/>
            <person name="Ann P.J."/>
            <person name="Tsai J.N."/>
            <person name="Chen C.Y."/>
            <person name="Tzean S.S."/>
            <person name="Ota Y."/>
            <person name="Hattori T."/>
            <person name="Sahashi N."/>
            <person name="Liou R.F."/>
            <person name="Kikuchi T."/>
            <person name="Tsai I.J."/>
        </authorList>
    </citation>
    <scope>NUCLEOTIDE SEQUENCE [LARGE SCALE GENOMIC DNA]</scope>
    <source>
        <strain evidence="13 14">FFPRI411160</strain>
    </source>
</reference>
<dbReference type="CDD" id="cd13877">
    <property type="entry name" value="CuRO_2_Fet3p_like"/>
    <property type="match status" value="1"/>
</dbReference>
<keyword evidence="8" id="KW-0472">Membrane</keyword>
<dbReference type="InParanoid" id="A0A286UJ65"/>
<dbReference type="InterPro" id="IPR011707">
    <property type="entry name" value="Cu-oxidase-like_N"/>
</dbReference>
<keyword evidence="5" id="KW-0186">Copper</keyword>
<evidence type="ECO:0000256" key="2">
    <source>
        <dbReference type="ARBA" id="ARBA00022723"/>
    </source>
</evidence>
<dbReference type="InterPro" id="IPR044130">
    <property type="entry name" value="CuRO_2_Fet3-like"/>
</dbReference>
<dbReference type="GO" id="GO:0010106">
    <property type="term" value="P:cellular response to iron ion starvation"/>
    <property type="evidence" value="ECO:0007669"/>
    <property type="project" value="TreeGrafter"/>
</dbReference>
<evidence type="ECO:0000256" key="3">
    <source>
        <dbReference type="ARBA" id="ARBA00022729"/>
    </source>
</evidence>
<keyword evidence="2" id="KW-0479">Metal-binding</keyword>
<dbReference type="CDD" id="cd13851">
    <property type="entry name" value="CuRO_1_Fet3p"/>
    <property type="match status" value="1"/>
</dbReference>
<organism evidence="13 14">
    <name type="scientific">Pyrrhoderma noxium</name>
    <dbReference type="NCBI Taxonomy" id="2282107"/>
    <lineage>
        <taxon>Eukaryota</taxon>
        <taxon>Fungi</taxon>
        <taxon>Dikarya</taxon>
        <taxon>Basidiomycota</taxon>
        <taxon>Agaricomycotina</taxon>
        <taxon>Agaricomycetes</taxon>
        <taxon>Hymenochaetales</taxon>
        <taxon>Hymenochaetaceae</taxon>
        <taxon>Pyrrhoderma</taxon>
    </lineage>
</organism>
<keyword evidence="6" id="KW-1015">Disulfide bond</keyword>
<dbReference type="Pfam" id="PF07731">
    <property type="entry name" value="Cu-oxidase_2"/>
    <property type="match status" value="1"/>
</dbReference>
<keyword evidence="3 9" id="KW-0732">Signal</keyword>
<evidence type="ECO:0000259" key="10">
    <source>
        <dbReference type="Pfam" id="PF00394"/>
    </source>
</evidence>
<keyword evidence="4" id="KW-0560">Oxidoreductase</keyword>
<dbReference type="Pfam" id="PF07732">
    <property type="entry name" value="Cu-oxidase_3"/>
    <property type="match status" value="1"/>
</dbReference>
<evidence type="ECO:0000256" key="5">
    <source>
        <dbReference type="ARBA" id="ARBA00023008"/>
    </source>
</evidence>
<evidence type="ECO:0000256" key="9">
    <source>
        <dbReference type="SAM" id="SignalP"/>
    </source>
</evidence>
<feature type="domain" description="Plastocyanin-like" evidence="12">
    <location>
        <begin position="34"/>
        <end position="147"/>
    </location>
</feature>
<dbReference type="PANTHER" id="PTHR11709">
    <property type="entry name" value="MULTI-COPPER OXIDASE"/>
    <property type="match status" value="1"/>
</dbReference>